<evidence type="ECO:0000313" key="2">
    <source>
        <dbReference type="EMBL" id="OTY31093.1"/>
    </source>
</evidence>
<evidence type="ECO:0000313" key="3">
    <source>
        <dbReference type="Proteomes" id="UP000194860"/>
    </source>
</evidence>
<accession>A0A243ASQ0</accession>
<protein>
    <submittedName>
        <fullName evidence="2">Uncharacterized protein</fullName>
    </submittedName>
</protein>
<reference evidence="2 3" key="1">
    <citation type="submission" date="2016-10" db="EMBL/GenBank/DDBJ databases">
        <title>Comparative genomics of Bacillus thuringiensis reveals a path to pathogens against multiple invertebrate hosts.</title>
        <authorList>
            <person name="Zheng J."/>
            <person name="Gao Q."/>
            <person name="Liu H."/>
            <person name="Peng D."/>
            <person name="Ruan L."/>
            <person name="Sun M."/>
        </authorList>
    </citation>
    <scope>NUCLEOTIDE SEQUENCE [LARGE SCALE GENOMIC DNA]</scope>
    <source>
        <strain evidence="2">BGSC 4BM1</strain>
    </source>
</reference>
<keyword evidence="1" id="KW-1133">Transmembrane helix</keyword>
<dbReference type="RefSeq" id="WP_176280886.1">
    <property type="nucleotide sequence ID" value="NZ_NFDG01000006.1"/>
</dbReference>
<feature type="transmembrane region" description="Helical" evidence="1">
    <location>
        <begin position="140"/>
        <end position="156"/>
    </location>
</feature>
<dbReference type="Proteomes" id="UP000194860">
    <property type="component" value="Unassembled WGS sequence"/>
</dbReference>
<dbReference type="EMBL" id="NFDG01000006">
    <property type="protein sequence ID" value="OTY31093.1"/>
    <property type="molecule type" value="Genomic_DNA"/>
</dbReference>
<keyword evidence="1" id="KW-0812">Transmembrane</keyword>
<comment type="caution">
    <text evidence="2">The sequence shown here is derived from an EMBL/GenBank/DDBJ whole genome shotgun (WGS) entry which is preliminary data.</text>
</comment>
<dbReference type="AlphaFoldDB" id="A0A243ASQ0"/>
<gene>
    <name evidence="2" type="ORF">BK732_00040</name>
</gene>
<name>A0A243ASQ0_BACTU</name>
<organism evidence="2 3">
    <name type="scientific">Bacillus thuringiensis serovar navarrensis</name>
    <dbReference type="NCBI Taxonomy" id="339658"/>
    <lineage>
        <taxon>Bacteria</taxon>
        <taxon>Bacillati</taxon>
        <taxon>Bacillota</taxon>
        <taxon>Bacilli</taxon>
        <taxon>Bacillales</taxon>
        <taxon>Bacillaceae</taxon>
        <taxon>Bacillus</taxon>
        <taxon>Bacillus cereus group</taxon>
    </lineage>
</organism>
<proteinExistence type="predicted"/>
<feature type="non-terminal residue" evidence="2">
    <location>
        <position position="1"/>
    </location>
</feature>
<evidence type="ECO:0000256" key="1">
    <source>
        <dbReference type="SAM" id="Phobius"/>
    </source>
</evidence>
<feature type="transmembrane region" description="Helical" evidence="1">
    <location>
        <begin position="168"/>
        <end position="188"/>
    </location>
</feature>
<keyword evidence="1" id="KW-0472">Membrane</keyword>
<sequence length="196" mass="21993">IISENKIFNTEIDKRLKVSFENTIIEEELTLILLKIVNTGNQPITKKDFEDNSGIDIMFGRDILSIETLKTKPSNLYISTEDILPGYFEIQPLLLNPKDEFTLKLLVEKHNTLDFKVGARISGVTKIKPLKEKLIPYHKLVVYSLTISLLSTVSLLNDLSSLPFVKGISFGILGAILSDIILAIGKYISIKEKKSS</sequence>